<accession>A0ABQ2EUB1</accession>
<dbReference type="EMBL" id="BMMV01000027">
    <property type="protein sequence ID" value="GGK22083.1"/>
    <property type="molecule type" value="Genomic_DNA"/>
</dbReference>
<evidence type="ECO:0000313" key="1">
    <source>
        <dbReference type="EMBL" id="GGK22083.1"/>
    </source>
</evidence>
<name>A0ABQ2EUB1_9ACTN</name>
<dbReference type="Proteomes" id="UP000660265">
    <property type="component" value="Unassembled WGS sequence"/>
</dbReference>
<protein>
    <submittedName>
        <fullName evidence="1">Uncharacterized protein</fullName>
    </submittedName>
</protein>
<keyword evidence="2" id="KW-1185">Reference proteome</keyword>
<reference evidence="2" key="1">
    <citation type="journal article" date="2019" name="Int. J. Syst. Evol. Microbiol.">
        <title>The Global Catalogue of Microorganisms (GCM) 10K type strain sequencing project: providing services to taxonomists for standard genome sequencing and annotation.</title>
        <authorList>
            <consortium name="The Broad Institute Genomics Platform"/>
            <consortium name="The Broad Institute Genome Sequencing Center for Infectious Disease"/>
            <person name="Wu L."/>
            <person name="Ma J."/>
        </authorList>
    </citation>
    <scope>NUCLEOTIDE SEQUENCE [LARGE SCALE GENOMIC DNA]</scope>
    <source>
        <strain evidence="2">CGMCC 4.7275</strain>
    </source>
</reference>
<sequence>MCAPVRAENLLAAHTLARSDAARRALPNFALLGLGDAEVFRVRPSGGKEVAATLDARLAAQREDLSDDAQVVRKLCAVLELVWMTGKPRASDLG</sequence>
<proteinExistence type="predicted"/>
<evidence type="ECO:0000313" key="2">
    <source>
        <dbReference type="Proteomes" id="UP000660265"/>
    </source>
</evidence>
<gene>
    <name evidence="1" type="ORF">GCM10011583_62600</name>
</gene>
<comment type="caution">
    <text evidence="1">The sequence shown here is derived from an EMBL/GenBank/DDBJ whole genome shotgun (WGS) entry which is preliminary data.</text>
</comment>
<organism evidence="1 2">
    <name type="scientific">Streptomyces camponoticapitis</name>
    <dbReference type="NCBI Taxonomy" id="1616125"/>
    <lineage>
        <taxon>Bacteria</taxon>
        <taxon>Bacillati</taxon>
        <taxon>Actinomycetota</taxon>
        <taxon>Actinomycetes</taxon>
        <taxon>Kitasatosporales</taxon>
        <taxon>Streptomycetaceae</taxon>
        <taxon>Streptomyces</taxon>
    </lineage>
</organism>